<protein>
    <submittedName>
        <fullName evidence="1">Uncharacterized protein</fullName>
    </submittedName>
</protein>
<evidence type="ECO:0000313" key="2">
    <source>
        <dbReference type="Proteomes" id="UP000515808"/>
    </source>
</evidence>
<organism evidence="1 2">
    <name type="scientific">Polaribacter pectinis</name>
    <dbReference type="NCBI Taxonomy" id="2738844"/>
    <lineage>
        <taxon>Bacteria</taxon>
        <taxon>Pseudomonadati</taxon>
        <taxon>Bacteroidota</taxon>
        <taxon>Flavobacteriia</taxon>
        <taxon>Flavobacteriales</taxon>
        <taxon>Flavobacteriaceae</taxon>
    </lineage>
</organism>
<proteinExistence type="predicted"/>
<sequence>MNYYKGNAIYDHINANQLKNFKFCSGNLWQLVYGDNGCVPKLLALVIGADNNEYNAGYTAHQIEAFNLLNTLATSCNLPIKVIKFNTDVEIENVKVADDVTNEPTEITLAELRDVFSQNGLPVSNTATDKYLNDRTSSAYHKWQRGHLGRALTVSDIDLWKLTPAGAVQRIYELKRSYIAIGNWAPYPDDYRNFRLLSALANQANVRLGIVYNVRETRPVFNDNISNIKVFKVDFTKTPPVKLVGIYDTNGFFNL</sequence>
<dbReference type="KEGG" id="ppec:H9W90_12030"/>
<keyword evidence="2" id="KW-1185">Reference proteome</keyword>
<accession>A0A7G9L8G5</accession>
<name>A0A7G9L8G5_9FLAO</name>
<dbReference type="AlphaFoldDB" id="A0A7G9L8G5"/>
<evidence type="ECO:0000313" key="1">
    <source>
        <dbReference type="EMBL" id="QNM84914.1"/>
    </source>
</evidence>
<gene>
    <name evidence="1" type="ORF">H9W90_12030</name>
</gene>
<dbReference type="RefSeq" id="WP_187481834.1">
    <property type="nucleotide sequence ID" value="NZ_CP060695.1"/>
</dbReference>
<dbReference type="Proteomes" id="UP000515808">
    <property type="component" value="Chromosome"/>
</dbReference>
<reference evidence="1 2" key="1">
    <citation type="submission" date="2020-08" db="EMBL/GenBank/DDBJ databases">
        <title>Polaribacter sp. L12M9 isolated from gut of the Korean scallop.</title>
        <authorList>
            <person name="Jeong Y.S."/>
        </authorList>
    </citation>
    <scope>NUCLEOTIDE SEQUENCE [LARGE SCALE GENOMIC DNA]</scope>
    <source>
        <strain evidence="1 2">L12M9</strain>
    </source>
</reference>
<dbReference type="EMBL" id="CP060695">
    <property type="protein sequence ID" value="QNM84914.1"/>
    <property type="molecule type" value="Genomic_DNA"/>
</dbReference>